<feature type="transmembrane region" description="Helical" evidence="10">
    <location>
        <begin position="37"/>
        <end position="55"/>
    </location>
</feature>
<keyword evidence="4 10" id="KW-0812">Transmembrane</keyword>
<dbReference type="EMBL" id="FZQP02001337">
    <property type="protein sequence ID" value="VVC92578.1"/>
    <property type="molecule type" value="Genomic_DNA"/>
</dbReference>
<dbReference type="PANTHER" id="PTHR21137">
    <property type="entry name" value="ODORANT RECEPTOR"/>
    <property type="match status" value="1"/>
</dbReference>
<name>A0A5E4Q4F4_9NEOP</name>
<keyword evidence="8" id="KW-0675">Receptor</keyword>
<evidence type="ECO:0000256" key="5">
    <source>
        <dbReference type="ARBA" id="ARBA00022725"/>
    </source>
</evidence>
<evidence type="ECO:0000256" key="6">
    <source>
        <dbReference type="ARBA" id="ARBA00022989"/>
    </source>
</evidence>
<keyword evidence="12" id="KW-1185">Reference proteome</keyword>
<evidence type="ECO:0000313" key="12">
    <source>
        <dbReference type="Proteomes" id="UP000324832"/>
    </source>
</evidence>
<feature type="transmembrane region" description="Helical" evidence="10">
    <location>
        <begin position="96"/>
        <end position="118"/>
    </location>
</feature>
<dbReference type="InterPro" id="IPR004117">
    <property type="entry name" value="7tm6_olfct_rcpt"/>
</dbReference>
<keyword evidence="6 10" id="KW-1133">Transmembrane helix</keyword>
<organism evidence="11 12">
    <name type="scientific">Leptidea sinapis</name>
    <dbReference type="NCBI Taxonomy" id="189913"/>
    <lineage>
        <taxon>Eukaryota</taxon>
        <taxon>Metazoa</taxon>
        <taxon>Ecdysozoa</taxon>
        <taxon>Arthropoda</taxon>
        <taxon>Hexapoda</taxon>
        <taxon>Insecta</taxon>
        <taxon>Pterygota</taxon>
        <taxon>Neoptera</taxon>
        <taxon>Endopterygota</taxon>
        <taxon>Lepidoptera</taxon>
        <taxon>Glossata</taxon>
        <taxon>Ditrysia</taxon>
        <taxon>Papilionoidea</taxon>
        <taxon>Pieridae</taxon>
        <taxon>Dismorphiinae</taxon>
        <taxon>Leptidea</taxon>
    </lineage>
</organism>
<keyword evidence="3" id="KW-0716">Sensory transduction</keyword>
<keyword evidence="9" id="KW-0807">Transducer</keyword>
<sequence length="284" mass="33484">MSESYNSIAPHLWNLRLTGYYQIDPSSPKNYKLAHRIYMRFALFLIIFYTIQQVLKVYEVRNDMGQIMETLFLFLTHTDSIYKQIILWLREDKVEYLLHILRVATCFLWIVYPLILHIQGKHIEFPIWLPYDENADPFFYITAIYVWIITSWLALGNTSMDVMISTLLAQAKTHWLKLTDISINLHERFTKVIADIFGTVLAYQFLIAAWIICTSVYRMDDSMKLADFAYAMDWTDVPINQRRSLIIFMERVKCPIIFVAGRIIPLSNNTFVSMKTSLYLLLST</sequence>
<evidence type="ECO:0000256" key="4">
    <source>
        <dbReference type="ARBA" id="ARBA00022692"/>
    </source>
</evidence>
<dbReference type="Pfam" id="PF02949">
    <property type="entry name" value="7tm_6"/>
    <property type="match status" value="1"/>
</dbReference>
<keyword evidence="2" id="KW-1003">Cell membrane</keyword>
<keyword evidence="7 10" id="KW-0472">Membrane</keyword>
<comment type="subcellular location">
    <subcellularLocation>
        <location evidence="1">Cell membrane</location>
        <topology evidence="1">Multi-pass membrane protein</topology>
    </subcellularLocation>
</comment>
<gene>
    <name evidence="11" type="ORF">LSINAPIS_LOCUS4985</name>
</gene>
<dbReference type="GO" id="GO:0007165">
    <property type="term" value="P:signal transduction"/>
    <property type="evidence" value="ECO:0007669"/>
    <property type="project" value="UniProtKB-KW"/>
</dbReference>
<dbReference type="Proteomes" id="UP000324832">
    <property type="component" value="Unassembled WGS sequence"/>
</dbReference>
<evidence type="ECO:0000313" key="11">
    <source>
        <dbReference type="EMBL" id="VVC92578.1"/>
    </source>
</evidence>
<evidence type="ECO:0000256" key="10">
    <source>
        <dbReference type="SAM" id="Phobius"/>
    </source>
</evidence>
<protein>
    <recommendedName>
        <fullName evidence="13">Odorant receptor</fullName>
    </recommendedName>
</protein>
<keyword evidence="5" id="KW-0552">Olfaction</keyword>
<dbReference type="GO" id="GO:0005886">
    <property type="term" value="C:plasma membrane"/>
    <property type="evidence" value="ECO:0007669"/>
    <property type="project" value="UniProtKB-SubCell"/>
</dbReference>
<dbReference type="PANTHER" id="PTHR21137:SF35">
    <property type="entry name" value="ODORANT RECEPTOR 19A-RELATED"/>
    <property type="match status" value="1"/>
</dbReference>
<dbReference type="GO" id="GO:0005549">
    <property type="term" value="F:odorant binding"/>
    <property type="evidence" value="ECO:0007669"/>
    <property type="project" value="InterPro"/>
</dbReference>
<dbReference type="AlphaFoldDB" id="A0A5E4Q4F4"/>
<evidence type="ECO:0000256" key="1">
    <source>
        <dbReference type="ARBA" id="ARBA00004651"/>
    </source>
</evidence>
<evidence type="ECO:0000256" key="3">
    <source>
        <dbReference type="ARBA" id="ARBA00022606"/>
    </source>
</evidence>
<proteinExistence type="predicted"/>
<evidence type="ECO:0000256" key="9">
    <source>
        <dbReference type="ARBA" id="ARBA00023224"/>
    </source>
</evidence>
<accession>A0A5E4Q4F4</accession>
<feature type="transmembrane region" description="Helical" evidence="10">
    <location>
        <begin position="192"/>
        <end position="212"/>
    </location>
</feature>
<evidence type="ECO:0008006" key="13">
    <source>
        <dbReference type="Google" id="ProtNLM"/>
    </source>
</evidence>
<reference evidence="11 12" key="1">
    <citation type="submission" date="2017-07" db="EMBL/GenBank/DDBJ databases">
        <authorList>
            <person name="Talla V."/>
            <person name="Backstrom N."/>
        </authorList>
    </citation>
    <scope>NUCLEOTIDE SEQUENCE [LARGE SCALE GENOMIC DNA]</scope>
</reference>
<evidence type="ECO:0000256" key="7">
    <source>
        <dbReference type="ARBA" id="ARBA00023136"/>
    </source>
</evidence>
<evidence type="ECO:0000256" key="2">
    <source>
        <dbReference type="ARBA" id="ARBA00022475"/>
    </source>
</evidence>
<dbReference type="GO" id="GO:0004984">
    <property type="term" value="F:olfactory receptor activity"/>
    <property type="evidence" value="ECO:0007669"/>
    <property type="project" value="InterPro"/>
</dbReference>
<feature type="transmembrane region" description="Helical" evidence="10">
    <location>
        <begin position="138"/>
        <end position="155"/>
    </location>
</feature>
<evidence type="ECO:0000256" key="8">
    <source>
        <dbReference type="ARBA" id="ARBA00023170"/>
    </source>
</evidence>